<reference evidence="2" key="2">
    <citation type="submission" date="2020-11" db="EMBL/GenBank/DDBJ databases">
        <authorList>
            <person name="McCartney M.A."/>
            <person name="Auch B."/>
            <person name="Kono T."/>
            <person name="Mallez S."/>
            <person name="Becker A."/>
            <person name="Gohl D.M."/>
            <person name="Silverstein K.A.T."/>
            <person name="Koren S."/>
            <person name="Bechman K.B."/>
            <person name="Herman A."/>
            <person name="Abrahante J.E."/>
            <person name="Garbe J."/>
        </authorList>
    </citation>
    <scope>NUCLEOTIDE SEQUENCE</scope>
    <source>
        <strain evidence="2">Duluth1</strain>
        <tissue evidence="2">Whole animal</tissue>
    </source>
</reference>
<evidence type="ECO:0000313" key="3">
    <source>
        <dbReference type="Proteomes" id="UP000828390"/>
    </source>
</evidence>
<dbReference type="SUPFAM" id="SSF52540">
    <property type="entry name" value="P-loop containing nucleoside triphosphate hydrolases"/>
    <property type="match status" value="1"/>
</dbReference>
<evidence type="ECO:0000313" key="2">
    <source>
        <dbReference type="EMBL" id="KAH3690031.1"/>
    </source>
</evidence>
<feature type="domain" description="NACHT" evidence="1">
    <location>
        <begin position="44"/>
        <end position="134"/>
    </location>
</feature>
<name>A0A9D3Y125_DREPO</name>
<dbReference type="AlphaFoldDB" id="A0A9D3Y125"/>
<comment type="caution">
    <text evidence="2">The sequence shown here is derived from an EMBL/GenBank/DDBJ whole genome shotgun (WGS) entry which is preliminary data.</text>
</comment>
<organism evidence="2 3">
    <name type="scientific">Dreissena polymorpha</name>
    <name type="common">Zebra mussel</name>
    <name type="synonym">Mytilus polymorpha</name>
    <dbReference type="NCBI Taxonomy" id="45954"/>
    <lineage>
        <taxon>Eukaryota</taxon>
        <taxon>Metazoa</taxon>
        <taxon>Spiralia</taxon>
        <taxon>Lophotrochozoa</taxon>
        <taxon>Mollusca</taxon>
        <taxon>Bivalvia</taxon>
        <taxon>Autobranchia</taxon>
        <taxon>Heteroconchia</taxon>
        <taxon>Euheterodonta</taxon>
        <taxon>Imparidentia</taxon>
        <taxon>Neoheterodontei</taxon>
        <taxon>Myida</taxon>
        <taxon>Dreissenoidea</taxon>
        <taxon>Dreissenidae</taxon>
        <taxon>Dreissena</taxon>
    </lineage>
</organism>
<dbReference type="InterPro" id="IPR027417">
    <property type="entry name" value="P-loop_NTPase"/>
</dbReference>
<proteinExistence type="predicted"/>
<protein>
    <recommendedName>
        <fullName evidence="1">NACHT domain-containing protein</fullName>
    </recommendedName>
</protein>
<reference evidence="2" key="1">
    <citation type="journal article" date="2019" name="bioRxiv">
        <title>The Genome of the Zebra Mussel, Dreissena polymorpha: A Resource for Invasive Species Research.</title>
        <authorList>
            <person name="McCartney M.A."/>
            <person name="Auch B."/>
            <person name="Kono T."/>
            <person name="Mallez S."/>
            <person name="Zhang Y."/>
            <person name="Obille A."/>
            <person name="Becker A."/>
            <person name="Abrahante J.E."/>
            <person name="Garbe J."/>
            <person name="Badalamenti J.P."/>
            <person name="Herman A."/>
            <person name="Mangelson H."/>
            <person name="Liachko I."/>
            <person name="Sullivan S."/>
            <person name="Sone E.D."/>
            <person name="Koren S."/>
            <person name="Silverstein K.A.T."/>
            <person name="Beckman K.B."/>
            <person name="Gohl D.M."/>
        </authorList>
    </citation>
    <scope>NUCLEOTIDE SEQUENCE</scope>
    <source>
        <strain evidence="2">Duluth1</strain>
        <tissue evidence="2">Whole animal</tissue>
    </source>
</reference>
<sequence length="145" mass="16844">MHTVFVRPNLNYITIEDDGSRRKTDNEVLQYKDLVYKENKLNKRVIIQGEPGMGKTTLLSKFVLDWCEAASSESQEYSANFSDLETLKGFKFLFHLSLRDSPETSEVVKMIKTQLIDKMYADEDERKQVYTLLQHILKTENVSSV</sequence>
<evidence type="ECO:0000259" key="1">
    <source>
        <dbReference type="Pfam" id="PF05729"/>
    </source>
</evidence>
<dbReference type="InterPro" id="IPR007111">
    <property type="entry name" value="NACHT_NTPase"/>
</dbReference>
<dbReference type="Gene3D" id="3.40.50.300">
    <property type="entry name" value="P-loop containing nucleotide triphosphate hydrolases"/>
    <property type="match status" value="1"/>
</dbReference>
<accession>A0A9D3Y125</accession>
<dbReference type="EMBL" id="JAIWYP010000083">
    <property type="protein sequence ID" value="KAH3690031.1"/>
    <property type="molecule type" value="Genomic_DNA"/>
</dbReference>
<dbReference type="Proteomes" id="UP000828390">
    <property type="component" value="Unassembled WGS sequence"/>
</dbReference>
<dbReference type="Pfam" id="PF05729">
    <property type="entry name" value="NACHT"/>
    <property type="match status" value="1"/>
</dbReference>
<keyword evidence="3" id="KW-1185">Reference proteome</keyword>
<gene>
    <name evidence="2" type="ORF">DPMN_192274</name>
</gene>